<keyword evidence="6" id="KW-1185">Reference proteome</keyword>
<evidence type="ECO:0000256" key="4">
    <source>
        <dbReference type="HAMAP-Rule" id="MF_00995"/>
    </source>
</evidence>
<dbReference type="EC" id="4.2.1.151" evidence="4"/>
<sequence>MSLTIGEISYTNILPFFYYLDRNELERNDYQFVPQVPSQLNDAMANGKVDIGGISSFAYANNQHSFSLLPDLSVTTYGKVRSIFLFSKYPIDQLDNKKIALTSSSETSVHLLKIILGYFYHKHVTYEIVQPHFHHMINRYDGCLLIGDDAIVANRQLAKDLYVYDLGEIWYEQTGLPMTYAVFAVRNKCIEAKPNEVLSFYKALLASKKRSENDQYRPMIKDILLTHGGTQPFWEKYFKQLCNDFGQKEQEGLRFYYHLLYKLGYLREPVDHLHVWNPVLQL</sequence>
<dbReference type="PANTHER" id="PTHR37690:SF1">
    <property type="entry name" value="CHORISMATE DEHYDRATASE"/>
    <property type="match status" value="1"/>
</dbReference>
<accession>W4QBH2</accession>
<dbReference type="CDD" id="cd13634">
    <property type="entry name" value="PBP2_Sco4506"/>
    <property type="match status" value="1"/>
</dbReference>
<reference evidence="5" key="1">
    <citation type="journal article" date="2014" name="Genome Announc.">
        <title>Draft Genome Sequences of Three Alkaliphilic Bacillus Strains, Bacillus wakoensis JCM 9140T, Bacillus akibai JCM 9157T, and Bacillus hemicellulosilyticus JCM 9152T.</title>
        <authorList>
            <person name="Yuki M."/>
            <person name="Oshima K."/>
            <person name="Suda W."/>
            <person name="Oshida Y."/>
            <person name="Kitamura K."/>
            <person name="Iida T."/>
            <person name="Hattori M."/>
            <person name="Ohkuma M."/>
        </authorList>
    </citation>
    <scope>NUCLEOTIDE SEQUENCE [LARGE SCALE GENOMIC DNA]</scope>
    <source>
        <strain evidence="5">JCM 9152</strain>
    </source>
</reference>
<name>W4QBH2_9BACI</name>
<comment type="similarity">
    <text evidence="4">Belongs to the MqnA/MqnD family. MqnA subfamily.</text>
</comment>
<evidence type="ECO:0000313" key="5">
    <source>
        <dbReference type="EMBL" id="GAE29013.1"/>
    </source>
</evidence>
<evidence type="ECO:0000313" key="6">
    <source>
        <dbReference type="Proteomes" id="UP000018895"/>
    </source>
</evidence>
<dbReference type="InterPro" id="IPR003773">
    <property type="entry name" value="Menaquinone_biosynth"/>
</dbReference>
<keyword evidence="3 4" id="KW-0456">Lyase</keyword>
<dbReference type="EMBL" id="BAUU01000002">
    <property type="protein sequence ID" value="GAE29013.1"/>
    <property type="molecule type" value="Genomic_DNA"/>
</dbReference>
<proteinExistence type="inferred from homology"/>
<dbReference type="STRING" id="1236971.JCM9152_352"/>
<dbReference type="InterPro" id="IPR030868">
    <property type="entry name" value="MqnA"/>
</dbReference>
<comment type="function">
    <text evidence="4">Catalyzes the dehydration of chorismate into 3-[(1-carboxyvinyl)oxy]benzoate, a step in the biosynthesis of menaquinone (MK, vitamin K2).</text>
</comment>
<evidence type="ECO:0000256" key="1">
    <source>
        <dbReference type="ARBA" id="ARBA00004863"/>
    </source>
</evidence>
<gene>
    <name evidence="4" type="primary">mqnA</name>
    <name evidence="5" type="ORF">JCM9152_352</name>
</gene>
<evidence type="ECO:0000256" key="3">
    <source>
        <dbReference type="ARBA" id="ARBA00023239"/>
    </source>
</evidence>
<dbReference type="Proteomes" id="UP000018895">
    <property type="component" value="Unassembled WGS sequence"/>
</dbReference>
<dbReference type="RefSeq" id="WP_035340155.1">
    <property type="nucleotide sequence ID" value="NZ_BAUU01000002.1"/>
</dbReference>
<organism evidence="5 6">
    <name type="scientific">Halalkalibacter hemicellulosilyticusJCM 9152</name>
    <dbReference type="NCBI Taxonomy" id="1236971"/>
    <lineage>
        <taxon>Bacteria</taxon>
        <taxon>Bacillati</taxon>
        <taxon>Bacillota</taxon>
        <taxon>Bacilli</taxon>
        <taxon>Bacillales</taxon>
        <taxon>Bacillaceae</taxon>
        <taxon>Halalkalibacter</taxon>
    </lineage>
</organism>
<comment type="caution">
    <text evidence="5">The sequence shown here is derived from an EMBL/GenBank/DDBJ whole genome shotgun (WGS) entry which is preliminary data.</text>
</comment>
<comment type="catalytic activity">
    <reaction evidence="4">
        <text>chorismate = 3-[(1-carboxyvinyl)-oxy]benzoate + H2O</text>
        <dbReference type="Rhea" id="RHEA:40051"/>
        <dbReference type="ChEBI" id="CHEBI:15377"/>
        <dbReference type="ChEBI" id="CHEBI:29748"/>
        <dbReference type="ChEBI" id="CHEBI:76981"/>
        <dbReference type="EC" id="4.2.1.151"/>
    </reaction>
</comment>
<dbReference type="Pfam" id="PF02621">
    <property type="entry name" value="VitK2_biosynth"/>
    <property type="match status" value="1"/>
</dbReference>
<comment type="pathway">
    <text evidence="1 4">Quinol/quinone metabolism; menaquinone biosynthesis.</text>
</comment>
<dbReference type="PANTHER" id="PTHR37690">
    <property type="entry name" value="CHORISMATE DEHYDRATASE"/>
    <property type="match status" value="1"/>
</dbReference>
<dbReference type="AlphaFoldDB" id="W4QBH2"/>
<dbReference type="OrthoDB" id="9810112at2"/>
<dbReference type="Gene3D" id="3.40.190.10">
    <property type="entry name" value="Periplasmic binding protein-like II"/>
    <property type="match status" value="2"/>
</dbReference>
<evidence type="ECO:0000256" key="2">
    <source>
        <dbReference type="ARBA" id="ARBA00022428"/>
    </source>
</evidence>
<dbReference type="GO" id="GO:0016836">
    <property type="term" value="F:hydro-lyase activity"/>
    <property type="evidence" value="ECO:0007669"/>
    <property type="project" value="UniProtKB-UniRule"/>
</dbReference>
<dbReference type="HAMAP" id="MF_00995">
    <property type="entry name" value="MqnA"/>
    <property type="match status" value="1"/>
</dbReference>
<dbReference type="UniPathway" id="UPA00079"/>
<protein>
    <recommendedName>
        <fullName evidence="4">Chorismate dehydratase</fullName>
        <ecNumber evidence="4">4.2.1.151</ecNumber>
    </recommendedName>
    <alternativeName>
        <fullName evidence="4">Menaquinone biosynthetic enzyme MqnA</fullName>
    </alternativeName>
</protein>
<keyword evidence="2 4" id="KW-0474">Menaquinone biosynthesis</keyword>
<dbReference type="SUPFAM" id="SSF53850">
    <property type="entry name" value="Periplasmic binding protein-like II"/>
    <property type="match status" value="1"/>
</dbReference>
<dbReference type="GO" id="GO:0009234">
    <property type="term" value="P:menaquinone biosynthetic process"/>
    <property type="evidence" value="ECO:0007669"/>
    <property type="project" value="UniProtKB-UniRule"/>
</dbReference>